<dbReference type="PANTHER" id="PTHR16515">
    <property type="entry name" value="PR DOMAIN ZINC FINGER PROTEIN"/>
    <property type="match status" value="1"/>
</dbReference>
<dbReference type="Proteomes" id="UP000076408">
    <property type="component" value="Unassembled WGS sequence"/>
</dbReference>
<dbReference type="PROSITE" id="PS00028">
    <property type="entry name" value="ZINC_FINGER_C2H2_1"/>
    <property type="match status" value="5"/>
</dbReference>
<sequence>MVSVCRFCARWAEGVVRVDDILLDNLLHAKDAVKQMFGIDLSCVPPYPSQVCPECVQYLHSSSVFLEQLQNAERVFQALQERGQLVQRLSERKSAGVALHFEDMAEEDPATLLPQNGAQVNEESVYGNADGEEEGSFGPAQPSERVIQISIEAIEELEIISSPLESIQVTINDRSPSTQRMQSSVDECENENHAPAVERQRSNGSVRQERVNVSQRRPMAEACPPGQRANGTVTSNKCYVCFRVYGTEAELMAHLIEHNDLLPYRCEQCSTIDCPFEFRTNQALNKHLEAHCYPFKCAECQLRFRRRSKINEHIRAVHLHKKLYVCKRCGMEFHELRKFRLHMIAHRNIEMGRYQTANGTCDREKLVQPRSSRPHFHCEQCNCGFKYHANYKLHRKHHHQPAQHLFRCTEVWCDKYYATYREWRRHMKLHFPNGSIPFAFEILPDSLQNPNVYPLACPEPACPYVAPALPQMCSHYYVHLKWFQCRRCDKLYSNLTGPCDHHERVRRFKC</sequence>
<evidence type="ECO:0000256" key="3">
    <source>
        <dbReference type="ARBA" id="ARBA00022737"/>
    </source>
</evidence>
<dbReference type="SMART" id="SM00355">
    <property type="entry name" value="ZnF_C2H2"/>
    <property type="match status" value="7"/>
</dbReference>
<dbReference type="InterPro" id="IPR050331">
    <property type="entry name" value="Zinc_finger"/>
</dbReference>
<evidence type="ECO:0000256" key="5">
    <source>
        <dbReference type="ARBA" id="ARBA00022833"/>
    </source>
</evidence>
<dbReference type="InterPro" id="IPR013087">
    <property type="entry name" value="Znf_C2H2_type"/>
</dbReference>
<keyword evidence="2" id="KW-0479">Metal-binding</keyword>
<dbReference type="GeneID" id="118513331"/>
<dbReference type="SUPFAM" id="SSF57716">
    <property type="entry name" value="Glucocorticoid receptor-like (DNA-binding domain)"/>
    <property type="match status" value="1"/>
</dbReference>
<dbReference type="PANTHER" id="PTHR16515:SF57">
    <property type="entry name" value="ZINC FINGER PROTEIN 154-LIKE"/>
    <property type="match status" value="1"/>
</dbReference>
<dbReference type="OMA" id="TFAYQHK"/>
<dbReference type="SMART" id="SM00868">
    <property type="entry name" value="zf-AD"/>
    <property type="match status" value="1"/>
</dbReference>
<dbReference type="GO" id="GO:0010468">
    <property type="term" value="P:regulation of gene expression"/>
    <property type="evidence" value="ECO:0007669"/>
    <property type="project" value="TreeGrafter"/>
</dbReference>
<dbReference type="VEuPathDB" id="VectorBase:ASTEI20_045935"/>
<dbReference type="SUPFAM" id="SSF57667">
    <property type="entry name" value="beta-beta-alpha zinc fingers"/>
    <property type="match status" value="2"/>
</dbReference>
<dbReference type="GO" id="GO:0005634">
    <property type="term" value="C:nucleus"/>
    <property type="evidence" value="ECO:0007669"/>
    <property type="project" value="UniProtKB-SubCell"/>
</dbReference>
<dbReference type="AlphaFoldDB" id="A0A182YFH6"/>
<evidence type="ECO:0000313" key="8">
    <source>
        <dbReference type="EnsemblMetazoa" id="ASTEI07212-PA"/>
    </source>
</evidence>
<dbReference type="InterPro" id="IPR036236">
    <property type="entry name" value="Znf_C2H2_sf"/>
</dbReference>
<evidence type="ECO:0000256" key="7">
    <source>
        <dbReference type="SAM" id="MobiDB-lite"/>
    </source>
</evidence>
<dbReference type="OrthoDB" id="8117402at2759"/>
<dbReference type="VEuPathDB" id="VectorBase:ASTE010137"/>
<evidence type="ECO:0000256" key="6">
    <source>
        <dbReference type="ARBA" id="ARBA00023242"/>
    </source>
</evidence>
<feature type="region of interest" description="Disordered" evidence="7">
    <location>
        <begin position="190"/>
        <end position="226"/>
    </location>
</feature>
<organism evidence="8 9">
    <name type="scientific">Anopheles stephensi</name>
    <name type="common">Indo-Pakistan malaria mosquito</name>
    <dbReference type="NCBI Taxonomy" id="30069"/>
    <lineage>
        <taxon>Eukaryota</taxon>
        <taxon>Metazoa</taxon>
        <taxon>Ecdysozoa</taxon>
        <taxon>Arthropoda</taxon>
        <taxon>Hexapoda</taxon>
        <taxon>Insecta</taxon>
        <taxon>Pterygota</taxon>
        <taxon>Neoptera</taxon>
        <taxon>Endopterygota</taxon>
        <taxon>Diptera</taxon>
        <taxon>Nematocera</taxon>
        <taxon>Culicoidea</taxon>
        <taxon>Culicidae</taxon>
        <taxon>Anophelinae</taxon>
        <taxon>Anopheles</taxon>
    </lineage>
</organism>
<evidence type="ECO:0000256" key="2">
    <source>
        <dbReference type="ARBA" id="ARBA00022723"/>
    </source>
</evidence>
<dbReference type="Pfam" id="PF00096">
    <property type="entry name" value="zf-C2H2"/>
    <property type="match status" value="1"/>
</dbReference>
<dbReference type="KEGG" id="aste:118513331"/>
<keyword evidence="6" id="KW-0539">Nucleus</keyword>
<evidence type="ECO:0000256" key="4">
    <source>
        <dbReference type="ARBA" id="ARBA00022771"/>
    </source>
</evidence>
<dbReference type="RefSeq" id="XP_035914838.1">
    <property type="nucleotide sequence ID" value="XM_036058945.1"/>
</dbReference>
<dbReference type="VEuPathDB" id="VectorBase:ASTEI07212"/>
<keyword evidence="5" id="KW-0862">Zinc</keyword>
<evidence type="ECO:0000256" key="1">
    <source>
        <dbReference type="ARBA" id="ARBA00004123"/>
    </source>
</evidence>
<evidence type="ECO:0000313" key="9">
    <source>
        <dbReference type="Proteomes" id="UP000076408"/>
    </source>
</evidence>
<accession>A0A182YFH6</accession>
<keyword evidence="9" id="KW-1185">Reference proteome</keyword>
<protein>
    <submittedName>
        <fullName evidence="8">Uncharacterized protein</fullName>
    </submittedName>
</protein>
<dbReference type="EnsemblMetazoa" id="ASTEI07212-RA">
    <property type="protein sequence ID" value="ASTEI07212-PA"/>
    <property type="gene ID" value="ASTEI07212"/>
</dbReference>
<feature type="compositionally biased region" description="Polar residues" evidence="7">
    <location>
        <begin position="202"/>
        <end position="215"/>
    </location>
</feature>
<dbReference type="STRING" id="30069.A0A182YFH6"/>
<feature type="compositionally biased region" description="Basic and acidic residues" evidence="7">
    <location>
        <begin position="190"/>
        <end position="201"/>
    </location>
</feature>
<reference evidence="8" key="2">
    <citation type="submission" date="2020-05" db="UniProtKB">
        <authorList>
            <consortium name="EnsemblMetazoa"/>
        </authorList>
    </citation>
    <scope>IDENTIFICATION</scope>
    <source>
        <strain evidence="8">Indian</strain>
    </source>
</reference>
<proteinExistence type="predicted"/>
<keyword evidence="4" id="KW-0863">Zinc-finger</keyword>
<dbReference type="InterPro" id="IPR012934">
    <property type="entry name" value="Znf_AD"/>
</dbReference>
<dbReference type="GO" id="GO:0008270">
    <property type="term" value="F:zinc ion binding"/>
    <property type="evidence" value="ECO:0007669"/>
    <property type="project" value="UniProtKB-UniRule"/>
</dbReference>
<dbReference type="PROSITE" id="PS50157">
    <property type="entry name" value="ZINC_FINGER_C2H2_2"/>
    <property type="match status" value="3"/>
</dbReference>
<dbReference type="PROSITE" id="PS51915">
    <property type="entry name" value="ZAD"/>
    <property type="match status" value="1"/>
</dbReference>
<comment type="subcellular location">
    <subcellularLocation>
        <location evidence="1">Nucleus</location>
    </subcellularLocation>
</comment>
<keyword evidence="3" id="KW-0677">Repeat</keyword>
<dbReference type="Pfam" id="PF07776">
    <property type="entry name" value="zf-AD"/>
    <property type="match status" value="1"/>
</dbReference>
<dbReference type="Gene3D" id="3.30.160.60">
    <property type="entry name" value="Classic Zinc Finger"/>
    <property type="match status" value="3"/>
</dbReference>
<reference evidence="9" key="1">
    <citation type="journal article" date="2014" name="Genome Biol.">
        <title>Genome analysis of a major urban malaria vector mosquito, Anopheles stephensi.</title>
        <authorList>
            <person name="Jiang X."/>
            <person name="Peery A."/>
            <person name="Hall A.B."/>
            <person name="Sharma A."/>
            <person name="Chen X.G."/>
            <person name="Waterhouse R.M."/>
            <person name="Komissarov A."/>
            <person name="Riehle M.M."/>
            <person name="Shouche Y."/>
            <person name="Sharakhova M.V."/>
            <person name="Lawson D."/>
            <person name="Pakpour N."/>
            <person name="Arensburger P."/>
            <person name="Davidson V.L."/>
            <person name="Eiglmeier K."/>
            <person name="Emrich S."/>
            <person name="George P."/>
            <person name="Kennedy R.C."/>
            <person name="Mane S.P."/>
            <person name="Maslen G."/>
            <person name="Oringanje C."/>
            <person name="Qi Y."/>
            <person name="Settlage R."/>
            <person name="Tojo M."/>
            <person name="Tubio J.M."/>
            <person name="Unger M.F."/>
            <person name="Wang B."/>
            <person name="Vernick K.D."/>
            <person name="Ribeiro J.M."/>
            <person name="James A.A."/>
            <person name="Michel K."/>
            <person name="Riehle M.A."/>
            <person name="Luckhart S."/>
            <person name="Sharakhov I.V."/>
            <person name="Tu Z."/>
        </authorList>
    </citation>
    <scope>NUCLEOTIDE SEQUENCE [LARGE SCALE GENOMIC DNA]</scope>
    <source>
        <strain evidence="9">Indian</strain>
    </source>
</reference>
<name>A0A182YFH6_ANOST</name>